<evidence type="ECO:0000256" key="6">
    <source>
        <dbReference type="ARBA" id="ARBA00022884"/>
    </source>
</evidence>
<comment type="caution">
    <text evidence="15">The sequence shown here is derived from an EMBL/GenBank/DDBJ whole genome shotgun (WGS) entry which is preliminary data.</text>
</comment>
<feature type="binding site" evidence="11">
    <location>
        <position position="879"/>
    </location>
    <ligand>
        <name>S-adenosyl-L-methionine</name>
        <dbReference type="ChEBI" id="CHEBI:59789"/>
    </ligand>
</feature>
<evidence type="ECO:0000256" key="4">
    <source>
        <dbReference type="ARBA" id="ARBA00022679"/>
    </source>
</evidence>
<dbReference type="InterPro" id="IPR029063">
    <property type="entry name" value="SAM-dependent_MTases_sf"/>
</dbReference>
<keyword evidence="9" id="KW-0496">Mitochondrion</keyword>
<dbReference type="GO" id="GO:0003723">
    <property type="term" value="F:RNA binding"/>
    <property type="evidence" value="ECO:0007669"/>
    <property type="project" value="UniProtKB-UniRule"/>
</dbReference>
<sequence>MLASITADYNGLFGNQETSTNLQTSGRSHSSDIGFVQHSASSKSLLSSPELSRDVHSYKPPSKWSFNDTCCLVHEEEVAAVSNIASAFCAPVKEAKRSHPKRIIQSGQLLVRARSMLEVSSAVTPHSRTKSADFTMKGAESMQCQTGSLRTLEDASSSSFPLDPQRSVSTSTAATESTGVHISVGSLAKKRQEIEEQMIRLQVQLLESFREEWWQFGVVRSISLWCTGRQVDYRKSKRHHYSSHCSPDRIRDENILTGVIPEGFTELQSQVIASNPKLKTTSFPFTHLLTNSQSELNFNNEMIEKMDCALTTINGARATFRKPVGNASVKSTCKDSLTSSFSSVMGDSLYWSQWDDNSTRTSNSLGDCAHDEARELISKRLQSLETDCAIVSQLYRAHKQRATETNRAAFRKAYKCNAQKLKEIHREKLALEEQLRMLKLNEQSNVISGLTRSSSLSVQTNVNRAFSLFHHSPVATPPVATLPRRRTLQFPSISAGSTLRLGKLRKRPSLKCTGLEKSATPMIYAQKAGKTASHTPGSACIRTHRVPLFSTLFRFPGQQDNIESGRQKAEEEAKSEVAEVVENAQTLPRSYSLLESVSPRQRCESRSDLTRTEIKRSISSPALTRPHKEKPPCDFMRSCTPEIVRRQVSTSDQDAKHTTCSSSSDVQSSSGCYSNTPHSSSVGEHSSKASEVCLRRSAEVKLNDSSIRCICSCISERSGNCECNEEINESKALESYQLKGTQQSPAPSRRKLPMTMLRKQTRRNLNPLSLFRSRSSKRALPSLREIIRIYNLRAQKQLSQNFLLQPSSINSLVNCAGGLRDACVLEVGPGPGGLTRAILRQRPRHLVVVELDRRFIPSLEELRLSASEMGVKMDIYRGDILKVNTGDIFPLTSIHQPETWGSGVDAVALKVNKVSTALVEASVERPPRVRIIGNLPFSTSTALLISWLDNIANRRQIWRLGRVPMTLTFQKEICERLVADVWDEQRSRLSVMAQTFCEVQFLKVIPGSAFVPQPKVDAGVVRLIPLPRPLISAPFPYVEKLVRHAFQFRQKLIVRCLESLFPPERPDLVIQLFKEAAVQPMKRPIQLSNLEFRDLCEVYARICAANQGVFDYEFRMPQNLPHWHSRKETQRTILGSTITAAVVRKEMYS</sequence>
<feature type="region of interest" description="Disordered" evidence="13">
    <location>
        <begin position="154"/>
        <end position="175"/>
    </location>
</feature>
<keyword evidence="2 12" id="KW-0698">rRNA processing</keyword>
<dbReference type="SMART" id="SM00650">
    <property type="entry name" value="rADc"/>
    <property type="match status" value="1"/>
</dbReference>
<reference evidence="15 16" key="1">
    <citation type="journal article" date="2013" name="Nat. Genet.">
        <title>The genome of the hydatid tapeworm Echinococcus granulosus.</title>
        <authorList>
            <person name="Zheng H."/>
            <person name="Zhang W."/>
            <person name="Zhang L."/>
            <person name="Zhang Z."/>
            <person name="Li J."/>
            <person name="Lu G."/>
            <person name="Zhu Y."/>
            <person name="Wang Y."/>
            <person name="Huang Y."/>
            <person name="Liu J."/>
            <person name="Kang H."/>
            <person name="Chen J."/>
            <person name="Wang L."/>
            <person name="Chen A."/>
            <person name="Yu S."/>
            <person name="Gao Z."/>
            <person name="Jin L."/>
            <person name="Gu W."/>
            <person name="Wang Z."/>
            <person name="Zhao L."/>
            <person name="Shi B."/>
            <person name="Wen H."/>
            <person name="Lin R."/>
            <person name="Jones M.K."/>
            <person name="Brejova B."/>
            <person name="Vinar T."/>
            <person name="Zhao G."/>
            <person name="McManus D.P."/>
            <person name="Chen Z."/>
            <person name="Zhou Y."/>
            <person name="Wang S."/>
        </authorList>
    </citation>
    <scope>NUCLEOTIDE SEQUENCE [LARGE SCALE GENOMIC DNA]</scope>
</reference>
<evidence type="ECO:0000256" key="1">
    <source>
        <dbReference type="ARBA" id="ARBA00004173"/>
    </source>
</evidence>
<name>W6UR88_ECHGR</name>
<feature type="binding site" evidence="11">
    <location>
        <position position="850"/>
    </location>
    <ligand>
        <name>S-adenosyl-L-methionine</name>
        <dbReference type="ChEBI" id="CHEBI:59789"/>
    </ligand>
</feature>
<evidence type="ECO:0000313" key="15">
    <source>
        <dbReference type="EMBL" id="EUB64250.1"/>
    </source>
</evidence>
<evidence type="ECO:0000256" key="3">
    <source>
        <dbReference type="ARBA" id="ARBA00022603"/>
    </source>
</evidence>
<dbReference type="OMA" id="ETDCAIV"/>
<keyword evidence="4 11" id="KW-0808">Transferase</keyword>
<dbReference type="CTD" id="36336509"/>
<keyword evidence="7" id="KW-0809">Transit peptide</keyword>
<feature type="domain" description="Ribosomal RNA adenine methylase transferase N-terminal" evidence="14">
    <location>
        <begin position="808"/>
        <end position="1027"/>
    </location>
</feature>
<dbReference type="PROSITE" id="PS01131">
    <property type="entry name" value="RRNA_A_DIMETH"/>
    <property type="match status" value="1"/>
</dbReference>
<gene>
    <name evidence="15" type="ORF">EGR_00794</name>
</gene>
<feature type="binding site" evidence="11">
    <location>
        <position position="934"/>
    </location>
    <ligand>
        <name>S-adenosyl-L-methionine</name>
        <dbReference type="ChEBI" id="CHEBI:59789"/>
    </ligand>
</feature>
<dbReference type="GO" id="GO:0000179">
    <property type="term" value="F:rRNA (adenine-N6,N6-)-dimethyltransferase activity"/>
    <property type="evidence" value="ECO:0007669"/>
    <property type="project" value="UniProtKB-UniRule"/>
</dbReference>
<comment type="subcellular location">
    <subcellularLocation>
        <location evidence="1">Mitochondrion</location>
    </subcellularLocation>
</comment>
<dbReference type="AlphaFoldDB" id="W6UR88"/>
<dbReference type="InterPro" id="IPR023165">
    <property type="entry name" value="rRNA_Ade_diMease-like_C"/>
</dbReference>
<dbReference type="GeneID" id="36336509"/>
<dbReference type="FunFam" id="3.40.50.150:FF:000109">
    <property type="entry name" value="rRNA adenine N(6)-methyltransferase"/>
    <property type="match status" value="1"/>
</dbReference>
<dbReference type="OrthoDB" id="16079at2759"/>
<feature type="binding site" evidence="11">
    <location>
        <position position="828"/>
    </location>
    <ligand>
        <name>S-adenosyl-L-methionine</name>
        <dbReference type="ChEBI" id="CHEBI:59789"/>
    </ligand>
</feature>
<dbReference type="EMBL" id="APAU02000003">
    <property type="protein sequence ID" value="EUB64250.1"/>
    <property type="molecule type" value="Genomic_DNA"/>
</dbReference>
<dbReference type="EC" id="2.1.1.-" evidence="12"/>
<keyword evidence="6 11" id="KW-0694">RNA-binding</keyword>
<dbReference type="KEGG" id="egl:EGR_00794"/>
<feature type="compositionally biased region" description="Basic and acidic residues" evidence="13">
    <location>
        <begin position="601"/>
        <end position="616"/>
    </location>
</feature>
<dbReference type="Pfam" id="PF00398">
    <property type="entry name" value="RrnaAD"/>
    <property type="match status" value="1"/>
</dbReference>
<feature type="binding site" evidence="11">
    <location>
        <position position="803"/>
    </location>
    <ligand>
        <name>S-adenosyl-L-methionine</name>
        <dbReference type="ChEBI" id="CHEBI:59789"/>
    </ligand>
</feature>
<proteinExistence type="inferred from homology"/>
<dbReference type="STRING" id="6210.W6UR88"/>
<dbReference type="GO" id="GO:0034246">
    <property type="term" value="F:mitochondrial transcription factor activity"/>
    <property type="evidence" value="ECO:0007669"/>
    <property type="project" value="TreeGrafter"/>
</dbReference>
<evidence type="ECO:0000313" key="16">
    <source>
        <dbReference type="Proteomes" id="UP000019149"/>
    </source>
</evidence>
<keyword evidence="16" id="KW-1185">Reference proteome</keyword>
<keyword evidence="3 11" id="KW-0489">Methyltransferase</keyword>
<feature type="compositionally biased region" description="Polar residues" evidence="13">
    <location>
        <begin position="675"/>
        <end position="684"/>
    </location>
</feature>
<accession>W6UR88</accession>
<feature type="compositionally biased region" description="Low complexity" evidence="13">
    <location>
        <begin position="661"/>
        <end position="674"/>
    </location>
</feature>
<keyword evidence="10" id="KW-0804">Transcription</keyword>
<keyword evidence="5 11" id="KW-0949">S-adenosyl-L-methionine</keyword>
<evidence type="ECO:0000256" key="9">
    <source>
        <dbReference type="ARBA" id="ARBA00023128"/>
    </source>
</evidence>
<dbReference type="SUPFAM" id="SSF53335">
    <property type="entry name" value="S-adenosyl-L-methionine-dependent methyltransferases"/>
    <property type="match status" value="1"/>
</dbReference>
<evidence type="ECO:0000256" key="7">
    <source>
        <dbReference type="ARBA" id="ARBA00022946"/>
    </source>
</evidence>
<dbReference type="InterPro" id="IPR001737">
    <property type="entry name" value="KsgA/Erm"/>
</dbReference>
<feature type="region of interest" description="Disordered" evidence="13">
    <location>
        <begin position="592"/>
        <end position="687"/>
    </location>
</feature>
<evidence type="ECO:0000256" key="2">
    <source>
        <dbReference type="ARBA" id="ARBA00022552"/>
    </source>
</evidence>
<keyword evidence="8" id="KW-0805">Transcription regulation</keyword>
<dbReference type="RefSeq" id="XP_024355446.1">
    <property type="nucleotide sequence ID" value="XM_024490043.1"/>
</dbReference>
<dbReference type="GO" id="GO:0005759">
    <property type="term" value="C:mitochondrial matrix"/>
    <property type="evidence" value="ECO:0007669"/>
    <property type="project" value="TreeGrafter"/>
</dbReference>
<dbReference type="CDD" id="cd02440">
    <property type="entry name" value="AdoMet_MTases"/>
    <property type="match status" value="1"/>
</dbReference>
<evidence type="ECO:0000256" key="13">
    <source>
        <dbReference type="SAM" id="MobiDB-lite"/>
    </source>
</evidence>
<feature type="binding site" evidence="11">
    <location>
        <position position="801"/>
    </location>
    <ligand>
        <name>S-adenosyl-L-methionine</name>
        <dbReference type="ChEBI" id="CHEBI:59789"/>
    </ligand>
</feature>
<dbReference type="PANTHER" id="PTHR11727">
    <property type="entry name" value="DIMETHYLADENOSINE TRANSFERASE"/>
    <property type="match status" value="1"/>
</dbReference>
<organism evidence="15 16">
    <name type="scientific">Echinococcus granulosus</name>
    <name type="common">Hydatid tapeworm</name>
    <dbReference type="NCBI Taxonomy" id="6210"/>
    <lineage>
        <taxon>Eukaryota</taxon>
        <taxon>Metazoa</taxon>
        <taxon>Spiralia</taxon>
        <taxon>Lophotrochozoa</taxon>
        <taxon>Platyhelminthes</taxon>
        <taxon>Cestoda</taxon>
        <taxon>Eucestoda</taxon>
        <taxon>Cyclophyllidea</taxon>
        <taxon>Taeniidae</taxon>
        <taxon>Echinococcus</taxon>
        <taxon>Echinococcus granulosus group</taxon>
    </lineage>
</organism>
<evidence type="ECO:0000256" key="5">
    <source>
        <dbReference type="ARBA" id="ARBA00022691"/>
    </source>
</evidence>
<protein>
    <recommendedName>
        <fullName evidence="12">rRNA adenine N(6)-methyltransferase</fullName>
        <ecNumber evidence="12">2.1.1.-</ecNumber>
    </recommendedName>
</protein>
<dbReference type="Gene3D" id="1.10.8.100">
    <property type="entry name" value="Ribosomal RNA adenine dimethylase-like, domain 2"/>
    <property type="match status" value="1"/>
</dbReference>
<dbReference type="PANTHER" id="PTHR11727:SF17">
    <property type="entry name" value="DIMETHYLADENOSINE TRANSFERASE 1, MITOCHONDRIAL"/>
    <property type="match status" value="1"/>
</dbReference>
<evidence type="ECO:0000256" key="11">
    <source>
        <dbReference type="PROSITE-ProRule" id="PRU01026"/>
    </source>
</evidence>
<dbReference type="InterPro" id="IPR020598">
    <property type="entry name" value="rRNA_Ade_methylase_Trfase_N"/>
</dbReference>
<comment type="similarity">
    <text evidence="11 12">Belongs to the class I-like SAM-binding methyltransferase superfamily. rRNA adenine N(6)-methyltransferase family.</text>
</comment>
<evidence type="ECO:0000259" key="14">
    <source>
        <dbReference type="SMART" id="SM00650"/>
    </source>
</evidence>
<dbReference type="GO" id="GO:0006391">
    <property type="term" value="P:transcription initiation at mitochondrial promoter"/>
    <property type="evidence" value="ECO:0007669"/>
    <property type="project" value="TreeGrafter"/>
</dbReference>
<evidence type="ECO:0000256" key="8">
    <source>
        <dbReference type="ARBA" id="ARBA00023015"/>
    </source>
</evidence>
<evidence type="ECO:0000256" key="10">
    <source>
        <dbReference type="ARBA" id="ARBA00023163"/>
    </source>
</evidence>
<dbReference type="Gene3D" id="3.40.50.150">
    <property type="entry name" value="Vaccinia Virus protein VP39"/>
    <property type="match status" value="1"/>
</dbReference>
<evidence type="ECO:0000256" key="12">
    <source>
        <dbReference type="RuleBase" id="RU362106"/>
    </source>
</evidence>
<dbReference type="InterPro" id="IPR020596">
    <property type="entry name" value="rRNA_Ade_Mease_Trfase_CS"/>
</dbReference>
<dbReference type="PROSITE" id="PS51689">
    <property type="entry name" value="SAM_RNA_A_N6_MT"/>
    <property type="match status" value="1"/>
</dbReference>
<dbReference type="Proteomes" id="UP000019149">
    <property type="component" value="Unassembled WGS sequence"/>
</dbReference>